<dbReference type="InterPro" id="IPR016181">
    <property type="entry name" value="Acyl_CoA_acyltransferase"/>
</dbReference>
<evidence type="ECO:0000256" key="1">
    <source>
        <dbReference type="ARBA" id="ARBA00022490"/>
    </source>
</evidence>
<dbReference type="PANTHER" id="PTHR30098:SF2">
    <property type="entry name" value="LEUCYL_PHENYLALANYL-TRNA--PROTEIN TRANSFERASE"/>
    <property type="match status" value="1"/>
</dbReference>
<dbReference type="GO" id="GO:0005737">
    <property type="term" value="C:cytoplasm"/>
    <property type="evidence" value="ECO:0007669"/>
    <property type="project" value="TreeGrafter"/>
</dbReference>
<evidence type="ECO:0000313" key="4">
    <source>
        <dbReference type="EMBL" id="SVC78921.1"/>
    </source>
</evidence>
<accession>A0A382Q3V7</accession>
<dbReference type="Pfam" id="PF03588">
    <property type="entry name" value="Leu_Phe_trans"/>
    <property type="match status" value="1"/>
</dbReference>
<dbReference type="SUPFAM" id="SSF55729">
    <property type="entry name" value="Acyl-CoA N-acyltransferases (Nat)"/>
    <property type="match status" value="1"/>
</dbReference>
<evidence type="ECO:0000256" key="2">
    <source>
        <dbReference type="ARBA" id="ARBA00022679"/>
    </source>
</evidence>
<keyword evidence="1" id="KW-0963">Cytoplasm</keyword>
<dbReference type="AlphaFoldDB" id="A0A382Q3V7"/>
<dbReference type="Gene3D" id="3.30.70.3550">
    <property type="entry name" value="Leucyl/phenylalanyl-tRNA-protein transferase, N-terminal domain"/>
    <property type="match status" value="1"/>
</dbReference>
<evidence type="ECO:0000256" key="3">
    <source>
        <dbReference type="ARBA" id="ARBA00023315"/>
    </source>
</evidence>
<dbReference type="InterPro" id="IPR004616">
    <property type="entry name" value="Leu/Phe-tRNA_Trfase"/>
</dbReference>
<reference evidence="4" key="1">
    <citation type="submission" date="2018-05" db="EMBL/GenBank/DDBJ databases">
        <authorList>
            <person name="Lanie J.A."/>
            <person name="Ng W.-L."/>
            <person name="Kazmierczak K.M."/>
            <person name="Andrzejewski T.M."/>
            <person name="Davidsen T.M."/>
            <person name="Wayne K.J."/>
            <person name="Tettelin H."/>
            <person name="Glass J.I."/>
            <person name="Rusch D."/>
            <person name="Podicherti R."/>
            <person name="Tsui H.-C.T."/>
            <person name="Winkler M.E."/>
        </authorList>
    </citation>
    <scope>NUCLEOTIDE SEQUENCE</scope>
</reference>
<dbReference type="GO" id="GO:0030163">
    <property type="term" value="P:protein catabolic process"/>
    <property type="evidence" value="ECO:0007669"/>
    <property type="project" value="InterPro"/>
</dbReference>
<keyword evidence="3" id="KW-0012">Acyltransferase</keyword>
<dbReference type="Gene3D" id="3.40.630.70">
    <property type="entry name" value="Leucyl/phenylalanyl-tRNA-protein transferase, C-terminal domain"/>
    <property type="match status" value="1"/>
</dbReference>
<dbReference type="InterPro" id="IPR042203">
    <property type="entry name" value="Leu/Phe-tRNA_Trfase_C"/>
</dbReference>
<dbReference type="InterPro" id="IPR042221">
    <property type="entry name" value="Leu/Phe-tRNA_Trfase_N"/>
</dbReference>
<organism evidence="4">
    <name type="scientific">marine metagenome</name>
    <dbReference type="NCBI Taxonomy" id="408172"/>
    <lineage>
        <taxon>unclassified sequences</taxon>
        <taxon>metagenomes</taxon>
        <taxon>ecological metagenomes</taxon>
    </lineage>
</organism>
<dbReference type="PANTHER" id="PTHR30098">
    <property type="entry name" value="LEUCYL/PHENYLALANYL-TRNA--PROTEIN TRANSFERASE"/>
    <property type="match status" value="1"/>
</dbReference>
<protein>
    <recommendedName>
        <fullName evidence="5">Leucyl/phenylalanyl-tRNA--protein transferase</fullName>
    </recommendedName>
</protein>
<dbReference type="NCBIfam" id="TIGR00667">
    <property type="entry name" value="aat"/>
    <property type="match status" value="1"/>
</dbReference>
<keyword evidence="2" id="KW-0808">Transferase</keyword>
<proteinExistence type="inferred from homology"/>
<evidence type="ECO:0008006" key="5">
    <source>
        <dbReference type="Google" id="ProtNLM"/>
    </source>
</evidence>
<dbReference type="HAMAP" id="MF_00688">
    <property type="entry name" value="Leu_Phe_trans"/>
    <property type="match status" value="1"/>
</dbReference>
<dbReference type="GO" id="GO:0008914">
    <property type="term" value="F:leucyl-tRNA--protein transferase activity"/>
    <property type="evidence" value="ECO:0007669"/>
    <property type="project" value="InterPro"/>
</dbReference>
<gene>
    <name evidence="4" type="ORF">METZ01_LOCUS331775</name>
</gene>
<name>A0A382Q3V7_9ZZZZ</name>
<sequence>MSTKRLLKAYSQGIFPWYSDEEPILWYSPDPRMVITPEVFHLSKSLNKIILSKRFDVRMNTAFVDVITHCQTINRPGQSATWIGDDMLRAYCELHDSGYAHSYEVYEKDKLVGGLYGVALGQVFFGESMFSLVSNASKVAFAYLLQKTHFRLIDCQVENPHLESLGAFKLSRNLFIQQLKAFV</sequence>
<dbReference type="EMBL" id="UINC01111020">
    <property type="protein sequence ID" value="SVC78921.1"/>
    <property type="molecule type" value="Genomic_DNA"/>
</dbReference>